<dbReference type="SUPFAM" id="SSF52172">
    <property type="entry name" value="CheY-like"/>
    <property type="match status" value="1"/>
</dbReference>
<dbReference type="SUPFAM" id="SSF46785">
    <property type="entry name" value="Winged helix' DNA-binding domain"/>
    <property type="match status" value="1"/>
</dbReference>
<dbReference type="Gene3D" id="1.10.10.10">
    <property type="entry name" value="Winged helix-like DNA-binding domain superfamily/Winged helix DNA-binding domain"/>
    <property type="match status" value="1"/>
</dbReference>
<keyword evidence="5 9" id="KW-0805">Transcription regulation</keyword>
<keyword evidence="7 9" id="KW-0010">Activator</keyword>
<evidence type="ECO:0000256" key="7">
    <source>
        <dbReference type="ARBA" id="ARBA00023159"/>
    </source>
</evidence>
<evidence type="ECO:0000259" key="11">
    <source>
        <dbReference type="PROSITE" id="PS50110"/>
    </source>
</evidence>
<dbReference type="Gene3D" id="3.40.50.2300">
    <property type="match status" value="1"/>
</dbReference>
<sequence length="233" mass="25522">MIRVLVVEDDPHTAEAHGEYVRRVDGFELAGVVHTASETVRALRDAQAAGDEVHLLLLDMNLPDRHGLVLCRQLRAAGLVVDVIAVTAARELEVVREAVAVGVVQYLIKPFAFGLFAEKLGAYRKYFDQMRSPVSTMSQREVDTAFAALRTSNAAGLPKGLSQETLDTVSDLLARAAGPLSASEVADELHLARITARRYLEFLADRGVATRAPRYGTRGRPELEYARQRADSL</sequence>
<evidence type="ECO:0000256" key="9">
    <source>
        <dbReference type="PIRNR" id="PIRNR006171"/>
    </source>
</evidence>
<dbReference type="EMBL" id="JBIRYI010000002">
    <property type="protein sequence ID" value="MFI2486216.1"/>
    <property type="molecule type" value="Genomic_DNA"/>
</dbReference>
<keyword evidence="3 10" id="KW-0597">Phosphoprotein</keyword>
<dbReference type="PANTHER" id="PTHR45526:SF1">
    <property type="entry name" value="TRANSCRIPTIONAL REGULATORY PROTEIN DCUR-RELATED"/>
    <property type="match status" value="1"/>
</dbReference>
<dbReference type="InterPro" id="IPR036388">
    <property type="entry name" value="WH-like_DNA-bd_sf"/>
</dbReference>
<dbReference type="InterPro" id="IPR051271">
    <property type="entry name" value="2C-system_Tx_regulators"/>
</dbReference>
<dbReference type="RefSeq" id="WP_397401946.1">
    <property type="nucleotide sequence ID" value="NZ_JBIRYI010000002.1"/>
</dbReference>
<comment type="caution">
    <text evidence="12">The sequence shown here is derived from an EMBL/GenBank/DDBJ whole genome shotgun (WGS) entry which is preliminary data.</text>
</comment>
<evidence type="ECO:0000313" key="12">
    <source>
        <dbReference type="EMBL" id="MFI2486216.1"/>
    </source>
</evidence>
<dbReference type="PANTHER" id="PTHR45526">
    <property type="entry name" value="TRANSCRIPTIONAL REGULATORY PROTEIN DPIA"/>
    <property type="match status" value="1"/>
</dbReference>
<gene>
    <name evidence="12" type="ORF">ACH47X_04870</name>
</gene>
<dbReference type="SMART" id="SM00448">
    <property type="entry name" value="REC"/>
    <property type="match status" value="1"/>
</dbReference>
<dbReference type="Proteomes" id="UP001611580">
    <property type="component" value="Unassembled WGS sequence"/>
</dbReference>
<evidence type="ECO:0000256" key="1">
    <source>
        <dbReference type="ARBA" id="ARBA00004496"/>
    </source>
</evidence>
<dbReference type="InterPro" id="IPR036390">
    <property type="entry name" value="WH_DNA-bd_sf"/>
</dbReference>
<keyword evidence="4 9" id="KW-0902">Two-component regulatory system</keyword>
<dbReference type="InterPro" id="IPR001789">
    <property type="entry name" value="Sig_transdc_resp-reg_receiver"/>
</dbReference>
<keyword evidence="8 9" id="KW-0804">Transcription</keyword>
<dbReference type="InterPro" id="IPR024187">
    <property type="entry name" value="Sig_transdc_resp-reg_cit/mal"/>
</dbReference>
<keyword evidence="2 9" id="KW-0963">Cytoplasm</keyword>
<evidence type="ECO:0000313" key="13">
    <source>
        <dbReference type="Proteomes" id="UP001611580"/>
    </source>
</evidence>
<name>A0ABW7XFV2_9MICO</name>
<organism evidence="12 13">
    <name type="scientific">Promicromonospora kroppenstedtii</name>
    <dbReference type="NCBI Taxonomy" id="440482"/>
    <lineage>
        <taxon>Bacteria</taxon>
        <taxon>Bacillati</taxon>
        <taxon>Actinomycetota</taxon>
        <taxon>Actinomycetes</taxon>
        <taxon>Micrococcales</taxon>
        <taxon>Promicromonosporaceae</taxon>
        <taxon>Promicromonospora</taxon>
    </lineage>
</organism>
<keyword evidence="13" id="KW-1185">Reference proteome</keyword>
<dbReference type="PROSITE" id="PS50110">
    <property type="entry name" value="RESPONSE_REGULATORY"/>
    <property type="match status" value="1"/>
</dbReference>
<dbReference type="InterPro" id="IPR005471">
    <property type="entry name" value="Tscrpt_reg_IclR_N"/>
</dbReference>
<feature type="domain" description="Response regulatory" evidence="11">
    <location>
        <begin position="3"/>
        <end position="124"/>
    </location>
</feature>
<evidence type="ECO:0000256" key="6">
    <source>
        <dbReference type="ARBA" id="ARBA00023125"/>
    </source>
</evidence>
<dbReference type="Pfam" id="PF00072">
    <property type="entry name" value="Response_reg"/>
    <property type="match status" value="1"/>
</dbReference>
<evidence type="ECO:0000256" key="8">
    <source>
        <dbReference type="ARBA" id="ARBA00023163"/>
    </source>
</evidence>
<evidence type="ECO:0000256" key="3">
    <source>
        <dbReference type="ARBA" id="ARBA00022553"/>
    </source>
</evidence>
<reference evidence="12 13" key="1">
    <citation type="submission" date="2024-10" db="EMBL/GenBank/DDBJ databases">
        <title>The Natural Products Discovery Center: Release of the First 8490 Sequenced Strains for Exploring Actinobacteria Biosynthetic Diversity.</title>
        <authorList>
            <person name="Kalkreuter E."/>
            <person name="Kautsar S.A."/>
            <person name="Yang D."/>
            <person name="Bader C.D."/>
            <person name="Teijaro C.N."/>
            <person name="Fluegel L."/>
            <person name="Davis C.M."/>
            <person name="Simpson J.R."/>
            <person name="Lauterbach L."/>
            <person name="Steele A.D."/>
            <person name="Gui C."/>
            <person name="Meng S."/>
            <person name="Li G."/>
            <person name="Viehrig K."/>
            <person name="Ye F."/>
            <person name="Su P."/>
            <person name="Kiefer A.F."/>
            <person name="Nichols A."/>
            <person name="Cepeda A.J."/>
            <person name="Yan W."/>
            <person name="Fan B."/>
            <person name="Jiang Y."/>
            <person name="Adhikari A."/>
            <person name="Zheng C.-J."/>
            <person name="Schuster L."/>
            <person name="Cowan T.M."/>
            <person name="Smanski M.J."/>
            <person name="Chevrette M.G."/>
            <person name="De Carvalho L.P.S."/>
            <person name="Shen B."/>
        </authorList>
    </citation>
    <scope>NUCLEOTIDE SEQUENCE [LARGE SCALE GENOMIC DNA]</scope>
    <source>
        <strain evidence="12 13">NPDC019481</strain>
    </source>
</reference>
<proteinExistence type="predicted"/>
<evidence type="ECO:0000256" key="4">
    <source>
        <dbReference type="ARBA" id="ARBA00023012"/>
    </source>
</evidence>
<comment type="subcellular location">
    <subcellularLocation>
        <location evidence="1 9">Cytoplasm</location>
    </subcellularLocation>
</comment>
<keyword evidence="6 9" id="KW-0238">DNA-binding</keyword>
<dbReference type="PIRSF" id="PIRSF006171">
    <property type="entry name" value="RR_citrat_malat"/>
    <property type="match status" value="1"/>
</dbReference>
<evidence type="ECO:0000256" key="10">
    <source>
        <dbReference type="PROSITE-ProRule" id="PRU00169"/>
    </source>
</evidence>
<feature type="modified residue" description="4-aspartylphosphate" evidence="10">
    <location>
        <position position="59"/>
    </location>
</feature>
<evidence type="ECO:0000256" key="2">
    <source>
        <dbReference type="ARBA" id="ARBA00022490"/>
    </source>
</evidence>
<protein>
    <recommendedName>
        <fullName evidence="9">Transcriptional regulatory protein</fullName>
    </recommendedName>
</protein>
<dbReference type="InterPro" id="IPR011006">
    <property type="entry name" value="CheY-like_superfamily"/>
</dbReference>
<dbReference type="Pfam" id="PF09339">
    <property type="entry name" value="HTH_IclR"/>
    <property type="match status" value="1"/>
</dbReference>
<evidence type="ECO:0000256" key="5">
    <source>
        <dbReference type="ARBA" id="ARBA00023015"/>
    </source>
</evidence>
<accession>A0ABW7XFV2</accession>